<proteinExistence type="predicted"/>
<dbReference type="RefSeq" id="WP_014932267.1">
    <property type="nucleotide sequence ID" value="NC_018604.1"/>
</dbReference>
<dbReference type="SUPFAM" id="SSF53955">
    <property type="entry name" value="Lysozyme-like"/>
    <property type="match status" value="1"/>
</dbReference>
<dbReference type="PATRIC" id="fig|1161918.5.peg.1989"/>
<dbReference type="EMBL" id="HE793032">
    <property type="protein sequence ID" value="CCG55766.1"/>
    <property type="molecule type" value="Genomic_DNA"/>
</dbReference>
<feature type="domain" description="Glycoside hydrolase family 19 catalytic" evidence="1">
    <location>
        <begin position="112"/>
        <end position="165"/>
    </location>
</feature>
<name>K0JI41_BRAPL</name>
<dbReference type="KEGG" id="bpw:WESB_0295"/>
<dbReference type="GO" id="GO:0004568">
    <property type="term" value="F:chitinase activity"/>
    <property type="evidence" value="ECO:0007669"/>
    <property type="project" value="InterPro"/>
</dbReference>
<dbReference type="AlphaFoldDB" id="K0JI41"/>
<dbReference type="InterPro" id="IPR052354">
    <property type="entry name" value="Cell_Wall_Dynamics_Protein"/>
</dbReference>
<dbReference type="InterPro" id="IPR023346">
    <property type="entry name" value="Lysozyme-like_dom_sf"/>
</dbReference>
<dbReference type="GO" id="GO:0006032">
    <property type="term" value="P:chitin catabolic process"/>
    <property type="evidence" value="ECO:0007669"/>
    <property type="project" value="InterPro"/>
</dbReference>
<dbReference type="Gene3D" id="1.10.530.10">
    <property type="match status" value="1"/>
</dbReference>
<dbReference type="PANTHER" id="PTHR34408">
    <property type="entry name" value="FAMILY PROTEIN, PUTATIVE-RELATED"/>
    <property type="match status" value="1"/>
</dbReference>
<dbReference type="Pfam" id="PF00182">
    <property type="entry name" value="Glyco_hydro_19"/>
    <property type="match status" value="1"/>
</dbReference>
<reference evidence="2 3" key="1">
    <citation type="journal article" date="2012" name="BMC Genomics">
        <title>Comparative genomics of Brachyspira pilosicoli strains: genome rearrangements, reductions and correlation of genetic compliment with phenotypic diversity.</title>
        <authorList>
            <person name="Mappley L.J."/>
            <person name="Black M.L."/>
            <person name="Abuoun M."/>
            <person name="Darby A.C."/>
            <person name="Woodward M.J."/>
            <person name="Parkhill J."/>
            <person name="Turner A.K."/>
            <person name="Bellgard M.I."/>
            <person name="La T."/>
            <person name="Phillips N.D."/>
            <person name="La Ragione R.M."/>
            <person name="Hampson D.J."/>
        </authorList>
    </citation>
    <scope>NUCLEOTIDE SEQUENCE [LARGE SCALE GENOMIC DNA]</scope>
    <source>
        <strain evidence="2">WesB</strain>
    </source>
</reference>
<accession>K0JI41</accession>
<dbReference type="OrthoDB" id="308800at2"/>
<dbReference type="GO" id="GO:0016998">
    <property type="term" value="P:cell wall macromolecule catabolic process"/>
    <property type="evidence" value="ECO:0007669"/>
    <property type="project" value="InterPro"/>
</dbReference>
<keyword evidence="2" id="KW-0378">Hydrolase</keyword>
<protein>
    <submittedName>
        <fullName evidence="2">Glycoside hydrolase family 19</fullName>
    </submittedName>
</protein>
<evidence type="ECO:0000313" key="3">
    <source>
        <dbReference type="Proteomes" id="UP000003759"/>
    </source>
</evidence>
<dbReference type="Proteomes" id="UP000003759">
    <property type="component" value="Chromosome"/>
</dbReference>
<evidence type="ECO:0000259" key="1">
    <source>
        <dbReference type="Pfam" id="PF00182"/>
    </source>
</evidence>
<dbReference type="InterPro" id="IPR000726">
    <property type="entry name" value="Glyco_hydro_19_cat"/>
</dbReference>
<dbReference type="PANTHER" id="PTHR34408:SF1">
    <property type="entry name" value="GLYCOSYL HYDROLASE FAMILY 19 DOMAIN-CONTAINING PROTEIN HI_1415"/>
    <property type="match status" value="1"/>
</dbReference>
<gene>
    <name evidence="2" type="ORF">WESB_0295</name>
</gene>
<organism evidence="2 3">
    <name type="scientific">Brachyspira pilosicoli WesB</name>
    <dbReference type="NCBI Taxonomy" id="1161918"/>
    <lineage>
        <taxon>Bacteria</taxon>
        <taxon>Pseudomonadati</taxon>
        <taxon>Spirochaetota</taxon>
        <taxon>Spirochaetia</taxon>
        <taxon>Brachyspirales</taxon>
        <taxon>Brachyspiraceae</taxon>
        <taxon>Brachyspira</taxon>
    </lineage>
</organism>
<evidence type="ECO:0000313" key="2">
    <source>
        <dbReference type="EMBL" id="CCG55766.1"/>
    </source>
</evidence>
<sequence>MLTKNLLEKIDISIKWLEPLTKSFSKYSICASEKEDENINELSMFLAQCGHESINFTRLEENLNYSANTLLKLFPKKIKNIEKANEIVANGVIGIANFIYGNRKDLGNFMPNDGWKYRGRGIIQLTGRNNYKFYGEKLGIDLLNNPDLALSENIASDIACCYWIVRGLQSFARKADVKAVTKMINGGYNGLEDREKRFNKILGILKGL</sequence>
<dbReference type="HOGENOM" id="CLU_073833_2_0_12"/>